<dbReference type="PANTHER" id="PTHR12271">
    <property type="entry name" value="POLY A POLYMERASE CID PAP -RELATED"/>
    <property type="match status" value="1"/>
</dbReference>
<evidence type="ECO:0000256" key="1">
    <source>
        <dbReference type="SAM" id="MobiDB-lite"/>
    </source>
</evidence>
<dbReference type="OrthoDB" id="2274644at2759"/>
<comment type="caution">
    <text evidence="3">The sequence shown here is derived from an EMBL/GenBank/DDBJ whole genome shotgun (WGS) entry which is preliminary data.</text>
</comment>
<keyword evidence="4" id="KW-1185">Reference proteome</keyword>
<dbReference type="Pfam" id="PF22600">
    <property type="entry name" value="MTPAP-like_central"/>
    <property type="match status" value="1"/>
</dbReference>
<accession>A0A9P6PR39</accession>
<dbReference type="EMBL" id="JAAAJB010000672">
    <property type="protein sequence ID" value="KAG0252320.1"/>
    <property type="molecule type" value="Genomic_DNA"/>
</dbReference>
<evidence type="ECO:0000313" key="4">
    <source>
        <dbReference type="Proteomes" id="UP000807716"/>
    </source>
</evidence>
<dbReference type="PANTHER" id="PTHR12271:SF40">
    <property type="entry name" value="POLY(A) RNA POLYMERASE GLD2"/>
    <property type="match status" value="1"/>
</dbReference>
<feature type="compositionally biased region" description="Pro residues" evidence="1">
    <location>
        <begin position="204"/>
        <end position="219"/>
    </location>
</feature>
<gene>
    <name evidence="3" type="primary">PAPD4_2</name>
    <name evidence="3" type="ORF">DFQ27_008144</name>
</gene>
<dbReference type="Proteomes" id="UP000807716">
    <property type="component" value="Unassembled WGS sequence"/>
</dbReference>
<sequence>MPESLPRVQCTSQERKDAIDTLDQYLLDLEAKLTPSLEHLEMTEDVIDRLDRNVMTYLRTFTPVLDVYGSYLSGLYTPGSDLDLTLTGNTGNLRPDDVVAMLRYYHYESVRISRPMHEFVAQFIDPVTGIQCDLCLNQRLAIQNSLMIGTYVKMEPRLRPLVYALKRIARHFCIEGTRHHISSYAYTMWLITFLKMQDPPILPQLQPPPPPLLPPPEPILDPSSSSSPPSTRAPPLRVDPATLEKTVEVNGRILDRVIIEGHDCTFDDDWLRYRQTQDTSNPINITNATAATTTTTTNSSLAATTPTPSKTPGELLLTFLEQYGFEHDYVHLDLHTRTATLEPRQLGVYPLGKLPSPRLRILDPFLLDRDLGVGARINGAMRIREAFQQSVNAILAKDLELVFGEDDEE</sequence>
<dbReference type="CDD" id="cd05402">
    <property type="entry name" value="NT_PAP_TUTase"/>
    <property type="match status" value="1"/>
</dbReference>
<reference evidence="3" key="1">
    <citation type="journal article" date="2020" name="Fungal Divers.">
        <title>Resolving the Mortierellaceae phylogeny through synthesis of multi-gene phylogenetics and phylogenomics.</title>
        <authorList>
            <person name="Vandepol N."/>
            <person name="Liber J."/>
            <person name="Desiro A."/>
            <person name="Na H."/>
            <person name="Kennedy M."/>
            <person name="Barry K."/>
            <person name="Grigoriev I.V."/>
            <person name="Miller A.N."/>
            <person name="O'Donnell K."/>
            <person name="Stajich J.E."/>
            <person name="Bonito G."/>
        </authorList>
    </citation>
    <scope>NUCLEOTIDE SEQUENCE</scope>
    <source>
        <strain evidence="3">BC1065</strain>
    </source>
</reference>
<dbReference type="InterPro" id="IPR054708">
    <property type="entry name" value="MTPAP-like_central"/>
</dbReference>
<evidence type="ECO:0000313" key="3">
    <source>
        <dbReference type="EMBL" id="KAG0252320.1"/>
    </source>
</evidence>
<dbReference type="Gene3D" id="3.30.460.10">
    <property type="entry name" value="Beta Polymerase, domain 2"/>
    <property type="match status" value="1"/>
</dbReference>
<feature type="domain" description="Poly(A) RNA polymerase mitochondrial-like central palm" evidence="2">
    <location>
        <begin position="22"/>
        <end position="152"/>
    </location>
</feature>
<protein>
    <submittedName>
        <fullName evidence="3">Zinc finger, CCHC domain-containing protein</fullName>
    </submittedName>
</protein>
<dbReference type="GO" id="GO:0016779">
    <property type="term" value="F:nucleotidyltransferase activity"/>
    <property type="evidence" value="ECO:0007669"/>
    <property type="project" value="UniProtKB-ARBA"/>
</dbReference>
<dbReference type="SUPFAM" id="SSF81301">
    <property type="entry name" value="Nucleotidyltransferase"/>
    <property type="match status" value="1"/>
</dbReference>
<dbReference type="GO" id="GO:0010605">
    <property type="term" value="P:negative regulation of macromolecule metabolic process"/>
    <property type="evidence" value="ECO:0007669"/>
    <property type="project" value="UniProtKB-ARBA"/>
</dbReference>
<dbReference type="SUPFAM" id="SSF81631">
    <property type="entry name" value="PAP/OAS1 substrate-binding domain"/>
    <property type="match status" value="1"/>
</dbReference>
<dbReference type="Gene3D" id="1.10.1410.10">
    <property type="match status" value="1"/>
</dbReference>
<dbReference type="AlphaFoldDB" id="A0A9P6PR39"/>
<feature type="region of interest" description="Disordered" evidence="1">
    <location>
        <begin position="204"/>
        <end position="240"/>
    </location>
</feature>
<dbReference type="GO" id="GO:0031123">
    <property type="term" value="P:RNA 3'-end processing"/>
    <property type="evidence" value="ECO:0007669"/>
    <property type="project" value="TreeGrafter"/>
</dbReference>
<name>A0A9P6PR39_9FUNG</name>
<feature type="compositionally biased region" description="Low complexity" evidence="1">
    <location>
        <begin position="220"/>
        <end position="236"/>
    </location>
</feature>
<dbReference type="InterPro" id="IPR043519">
    <property type="entry name" value="NT_sf"/>
</dbReference>
<evidence type="ECO:0000259" key="2">
    <source>
        <dbReference type="Pfam" id="PF22600"/>
    </source>
</evidence>
<proteinExistence type="predicted"/>
<organism evidence="3 4">
    <name type="scientific">Actinomortierella ambigua</name>
    <dbReference type="NCBI Taxonomy" id="1343610"/>
    <lineage>
        <taxon>Eukaryota</taxon>
        <taxon>Fungi</taxon>
        <taxon>Fungi incertae sedis</taxon>
        <taxon>Mucoromycota</taxon>
        <taxon>Mortierellomycotina</taxon>
        <taxon>Mortierellomycetes</taxon>
        <taxon>Mortierellales</taxon>
        <taxon>Mortierellaceae</taxon>
        <taxon>Actinomortierella</taxon>
    </lineage>
</organism>